<reference evidence="3 4" key="1">
    <citation type="journal article" date="2010" name="Int. J. Syst. Evol. Microbiol.">
        <title>Bacillus horneckiae sp. nov., isolated from a spacecraft-assembly clean room.</title>
        <authorList>
            <person name="Vaishampayan P."/>
            <person name="Probst A."/>
            <person name="Krishnamurthi S."/>
            <person name="Ghosh S."/>
            <person name="Osman S."/>
            <person name="McDowall A."/>
            <person name="Ruckmani A."/>
            <person name="Mayilraj S."/>
            <person name="Venkateswaran K."/>
        </authorList>
    </citation>
    <scope>NUCLEOTIDE SEQUENCE [LARGE SCALE GENOMIC DNA]</scope>
    <source>
        <strain evidence="4">1PO1SC</strain>
    </source>
</reference>
<keyword evidence="3" id="KW-0723">Serine/threonine-protein kinase</keyword>
<comment type="caution">
    <text evidence="3">The sequence shown here is derived from an EMBL/GenBank/DDBJ whole genome shotgun (WGS) entry which is preliminary data.</text>
</comment>
<dbReference type="PANTHER" id="PTHR24347">
    <property type="entry name" value="SERINE/THREONINE-PROTEIN KINASE"/>
    <property type="match status" value="1"/>
</dbReference>
<dbReference type="EMBL" id="PISD01000040">
    <property type="protein sequence ID" value="PKG27641.1"/>
    <property type="molecule type" value="Genomic_DNA"/>
</dbReference>
<keyword evidence="3" id="KW-0418">Kinase</keyword>
<accession>A0A2N0ZDQ3</accession>
<evidence type="ECO:0000313" key="3">
    <source>
        <dbReference type="EMBL" id="PKG27641.1"/>
    </source>
</evidence>
<dbReference type="AlphaFoldDB" id="A0A2N0ZDQ3"/>
<evidence type="ECO:0000313" key="4">
    <source>
        <dbReference type="Proteomes" id="UP000233343"/>
    </source>
</evidence>
<evidence type="ECO:0000259" key="2">
    <source>
        <dbReference type="PROSITE" id="PS50011"/>
    </source>
</evidence>
<dbReference type="SUPFAM" id="SSF56112">
    <property type="entry name" value="Protein kinase-like (PK-like)"/>
    <property type="match status" value="1"/>
</dbReference>
<dbReference type="InterPro" id="IPR017441">
    <property type="entry name" value="Protein_kinase_ATP_BS"/>
</dbReference>
<sequence>MYWKKIIQSIYDRPLKHDVILKNSYRIDKCLGTGGYGIIYQCTDVKAQKRYVLKQLRPSKARRKKETERFLKEVELMKSFKHKQIPELFDSFTMGDQTFYVMELIDGINLEDWLFTQDEQFSELEALKLISQLLYILEYLHAHHIFHSDIRPPNIILMNNEVYLIDFGLAKKVSTENIDELKARRQDDFFDLGECLLFLLYSNFKEKTNRQRSWMEELTLSTETQILIKKLLGICEVYQDAQKIRRDLQQAIHTLNRLLR</sequence>
<dbReference type="GO" id="GO:0005524">
    <property type="term" value="F:ATP binding"/>
    <property type="evidence" value="ECO:0007669"/>
    <property type="project" value="UniProtKB-UniRule"/>
</dbReference>
<keyword evidence="1" id="KW-0547">Nucleotide-binding</keyword>
<proteinExistence type="predicted"/>
<dbReference type="PROSITE" id="PS50011">
    <property type="entry name" value="PROTEIN_KINASE_DOM"/>
    <property type="match status" value="1"/>
</dbReference>
<name>A0A2N0ZDQ3_9BACI</name>
<keyword evidence="4" id="KW-1185">Reference proteome</keyword>
<dbReference type="Gene3D" id="1.10.510.10">
    <property type="entry name" value="Transferase(Phosphotransferase) domain 1"/>
    <property type="match status" value="1"/>
</dbReference>
<keyword evidence="3" id="KW-0808">Transferase</keyword>
<feature type="binding site" evidence="1">
    <location>
        <position position="54"/>
    </location>
    <ligand>
        <name>ATP</name>
        <dbReference type="ChEBI" id="CHEBI:30616"/>
    </ligand>
</feature>
<feature type="domain" description="Protein kinase" evidence="2">
    <location>
        <begin position="25"/>
        <end position="260"/>
    </location>
</feature>
<dbReference type="InterPro" id="IPR000719">
    <property type="entry name" value="Prot_kinase_dom"/>
</dbReference>
<organism evidence="3 4">
    <name type="scientific">Cytobacillus horneckiae</name>
    <dbReference type="NCBI Taxonomy" id="549687"/>
    <lineage>
        <taxon>Bacteria</taxon>
        <taxon>Bacillati</taxon>
        <taxon>Bacillota</taxon>
        <taxon>Bacilli</taxon>
        <taxon>Bacillales</taxon>
        <taxon>Bacillaceae</taxon>
        <taxon>Cytobacillus</taxon>
    </lineage>
</organism>
<gene>
    <name evidence="3" type="ORF">CWS20_18120</name>
</gene>
<evidence type="ECO:0000256" key="1">
    <source>
        <dbReference type="PROSITE-ProRule" id="PRU10141"/>
    </source>
</evidence>
<dbReference type="CDD" id="cd14014">
    <property type="entry name" value="STKc_PknB_like"/>
    <property type="match status" value="1"/>
</dbReference>
<dbReference type="PROSITE" id="PS00107">
    <property type="entry name" value="PROTEIN_KINASE_ATP"/>
    <property type="match status" value="1"/>
</dbReference>
<protein>
    <submittedName>
        <fullName evidence="3">Serine/threonine protein kinase</fullName>
    </submittedName>
</protein>
<keyword evidence="1" id="KW-0067">ATP-binding</keyword>
<dbReference type="Pfam" id="PF00069">
    <property type="entry name" value="Pkinase"/>
    <property type="match status" value="1"/>
</dbReference>
<dbReference type="GO" id="GO:0004674">
    <property type="term" value="F:protein serine/threonine kinase activity"/>
    <property type="evidence" value="ECO:0007669"/>
    <property type="project" value="UniProtKB-KW"/>
</dbReference>
<dbReference type="Proteomes" id="UP000233343">
    <property type="component" value="Unassembled WGS sequence"/>
</dbReference>
<dbReference type="RefSeq" id="WP_066189038.1">
    <property type="nucleotide sequence ID" value="NZ_JARMMB010000015.1"/>
</dbReference>
<dbReference type="InterPro" id="IPR011009">
    <property type="entry name" value="Kinase-like_dom_sf"/>
</dbReference>